<reference evidence="2" key="1">
    <citation type="submission" date="2016-06" db="EMBL/GenBank/DDBJ databases">
        <title>Parallel loss of symbiosis genes in relatives of nitrogen-fixing non-legume Parasponia.</title>
        <authorList>
            <person name="Van Velzen R."/>
            <person name="Holmer R."/>
            <person name="Bu F."/>
            <person name="Rutten L."/>
            <person name="Van Zeijl A."/>
            <person name="Liu W."/>
            <person name="Santuari L."/>
            <person name="Cao Q."/>
            <person name="Sharma T."/>
            <person name="Shen D."/>
            <person name="Roswanjaya Y."/>
            <person name="Wardhani T."/>
            <person name="Kalhor M.S."/>
            <person name="Jansen J."/>
            <person name="Van den Hoogen J."/>
            <person name="Gungor B."/>
            <person name="Hartog M."/>
            <person name="Hontelez J."/>
            <person name="Verver J."/>
            <person name="Yang W.-C."/>
            <person name="Schijlen E."/>
            <person name="Repin R."/>
            <person name="Schilthuizen M."/>
            <person name="Schranz E."/>
            <person name="Heidstra R."/>
            <person name="Miyata K."/>
            <person name="Fedorova E."/>
            <person name="Kohlen W."/>
            <person name="Bisseling T."/>
            <person name="Smit S."/>
            <person name="Geurts R."/>
        </authorList>
    </citation>
    <scope>NUCLEOTIDE SEQUENCE [LARGE SCALE GENOMIC DNA]</scope>
    <source>
        <strain evidence="2">cv. RG33-2</strain>
    </source>
</reference>
<gene>
    <name evidence="1" type="ORF">TorRG33x02_083110</name>
</gene>
<dbReference type="InParanoid" id="A0A2P5FDC8"/>
<organism evidence="1 2">
    <name type="scientific">Trema orientale</name>
    <name type="common">Charcoal tree</name>
    <name type="synonym">Celtis orientalis</name>
    <dbReference type="NCBI Taxonomy" id="63057"/>
    <lineage>
        <taxon>Eukaryota</taxon>
        <taxon>Viridiplantae</taxon>
        <taxon>Streptophyta</taxon>
        <taxon>Embryophyta</taxon>
        <taxon>Tracheophyta</taxon>
        <taxon>Spermatophyta</taxon>
        <taxon>Magnoliopsida</taxon>
        <taxon>eudicotyledons</taxon>
        <taxon>Gunneridae</taxon>
        <taxon>Pentapetalae</taxon>
        <taxon>rosids</taxon>
        <taxon>fabids</taxon>
        <taxon>Rosales</taxon>
        <taxon>Cannabaceae</taxon>
        <taxon>Trema</taxon>
    </lineage>
</organism>
<proteinExistence type="predicted"/>
<protein>
    <submittedName>
        <fullName evidence="1">Uncharacterized protein</fullName>
    </submittedName>
</protein>
<accession>A0A2P5FDC8</accession>
<name>A0A2P5FDC8_TREOI</name>
<dbReference type="OrthoDB" id="10340132at2759"/>
<dbReference type="Proteomes" id="UP000237000">
    <property type="component" value="Unassembled WGS sequence"/>
</dbReference>
<dbReference type="AlphaFoldDB" id="A0A2P5FDC8"/>
<dbReference type="EMBL" id="JXTC01000042">
    <property type="protein sequence ID" value="PON95788.1"/>
    <property type="molecule type" value="Genomic_DNA"/>
</dbReference>
<sequence length="76" mass="8717">MHLIPKLPHPLGLQINSHAFSDNFGFPIEFDPHQENLTFVPSSLHTVKEILLVVILAHRSNKRKVSHLGEYFRLPP</sequence>
<evidence type="ECO:0000313" key="2">
    <source>
        <dbReference type="Proteomes" id="UP000237000"/>
    </source>
</evidence>
<keyword evidence="2" id="KW-1185">Reference proteome</keyword>
<comment type="caution">
    <text evidence="1">The sequence shown here is derived from an EMBL/GenBank/DDBJ whole genome shotgun (WGS) entry which is preliminary data.</text>
</comment>
<evidence type="ECO:0000313" key="1">
    <source>
        <dbReference type="EMBL" id="PON95788.1"/>
    </source>
</evidence>